<keyword evidence="1 3" id="KW-0732">Signal</keyword>
<feature type="compositionally biased region" description="Low complexity" evidence="2">
    <location>
        <begin position="293"/>
        <end position="429"/>
    </location>
</feature>
<feature type="signal peptide" evidence="3">
    <location>
        <begin position="1"/>
        <end position="32"/>
    </location>
</feature>
<name>A0A7Y0I030_9BIFI</name>
<accession>A0A7Y0I030</accession>
<evidence type="ECO:0000259" key="4">
    <source>
        <dbReference type="PROSITE" id="PS51109"/>
    </source>
</evidence>
<gene>
    <name evidence="5" type="ORF">G1C96_1610</name>
</gene>
<dbReference type="Pfam" id="PF07501">
    <property type="entry name" value="G5"/>
    <property type="match status" value="1"/>
</dbReference>
<proteinExistence type="predicted"/>
<dbReference type="SMART" id="SM01208">
    <property type="entry name" value="G5"/>
    <property type="match status" value="1"/>
</dbReference>
<reference evidence="5 6" key="1">
    <citation type="submission" date="2020-02" db="EMBL/GenBank/DDBJ databases">
        <title>Characterization of phylogenetic diversity of novel bifidobacterial species isolated in Czech ZOOs.</title>
        <authorList>
            <person name="Lugli G.A."/>
            <person name="Vera N.B."/>
            <person name="Ventura M."/>
        </authorList>
    </citation>
    <scope>NUCLEOTIDE SEQUENCE [LARGE SCALE GENOMIC DNA]</scope>
    <source>
        <strain evidence="5 6">DSM 109958</strain>
    </source>
</reference>
<evidence type="ECO:0000256" key="1">
    <source>
        <dbReference type="ARBA" id="ARBA00022729"/>
    </source>
</evidence>
<feature type="chain" id="PRO_5038841381" evidence="3">
    <location>
        <begin position="33"/>
        <end position="553"/>
    </location>
</feature>
<dbReference type="EMBL" id="JAAIIH010000014">
    <property type="protein sequence ID" value="NMN01028.1"/>
    <property type="molecule type" value="Genomic_DNA"/>
</dbReference>
<evidence type="ECO:0000313" key="5">
    <source>
        <dbReference type="EMBL" id="NMN01028.1"/>
    </source>
</evidence>
<feature type="domain" description="G5" evidence="4">
    <location>
        <begin position="205"/>
        <end position="285"/>
    </location>
</feature>
<evidence type="ECO:0000256" key="2">
    <source>
        <dbReference type="SAM" id="MobiDB-lite"/>
    </source>
</evidence>
<evidence type="ECO:0000256" key="3">
    <source>
        <dbReference type="SAM" id="SignalP"/>
    </source>
</evidence>
<protein>
    <submittedName>
        <fullName evidence="5">Lytic transglycosylase</fullName>
    </submittedName>
</protein>
<dbReference type="InterPro" id="IPR011098">
    <property type="entry name" value="G5_dom"/>
</dbReference>
<dbReference type="InterPro" id="IPR007137">
    <property type="entry name" value="DUF348"/>
</dbReference>
<organism evidence="5 6">
    <name type="scientific">Bifidobacterium moraviense</name>
    <dbReference type="NCBI Taxonomy" id="2675323"/>
    <lineage>
        <taxon>Bacteria</taxon>
        <taxon>Bacillati</taxon>
        <taxon>Actinomycetota</taxon>
        <taxon>Actinomycetes</taxon>
        <taxon>Bifidobacteriales</taxon>
        <taxon>Bifidobacteriaceae</taxon>
        <taxon>Bifidobacterium</taxon>
    </lineage>
</organism>
<dbReference type="AlphaFoldDB" id="A0A7Y0I030"/>
<dbReference type="RefSeq" id="WP_169276109.1">
    <property type="nucleotide sequence ID" value="NZ_JAAIIH010000014.1"/>
</dbReference>
<dbReference type="PROSITE" id="PS51109">
    <property type="entry name" value="G5"/>
    <property type="match status" value="1"/>
</dbReference>
<dbReference type="Proteomes" id="UP000588277">
    <property type="component" value="Unassembled WGS sequence"/>
</dbReference>
<evidence type="ECO:0000313" key="6">
    <source>
        <dbReference type="Proteomes" id="UP000588277"/>
    </source>
</evidence>
<sequence>MARRWTPQRFVMRRRMRVAACVAAVMASSVLGFGVGARKAVALDVNGNVTTVTTYAMSVDRLLAEQGVDVKTHDLVQSVSGTDALMNNDVVTVRSAFQTTIVIDGTEVPFWTVATSADQLLGFFESSEADAAKVTVDIKNVYNQLTGGFVINQSGPVTVIADGRTTVAPDGKLPAASILDSQGITLGKEDRVSVERNGDETILRVKRVTHGQTTKTSAIPHGTQTVIDSNLAPGQTEVRQVGEDGEQLETYDATFVDGVVESETLVSTTVTKLSIDTVIAVGPDAPASDGDTSNDGGSAANGDGNATDGGAANGGSNASNGTNGGATSNTPSNTPSTQTPTQDATTPAPSNAPSNTPNTQTSKPTDNATTPSDTPTTQKPSTQPSTPTSKPTNNNSGNSNNSGSNNSNSGSGSNSGNNNSSDSDTPPSGLSREELENWWEQHNRIPQSDARLWHPTVAQAKAYARGAAAQRGWTGAEWDALETMWTKESGWRWSADNPSSSAYGIPQSLPGQKMGYGWQDDGAVQIDWGLKYIAQRYGSPTKAWAIWQKQGWY</sequence>
<dbReference type="Gene3D" id="1.10.530.10">
    <property type="match status" value="1"/>
</dbReference>
<comment type="caution">
    <text evidence="5">The sequence shown here is derived from an EMBL/GenBank/DDBJ whole genome shotgun (WGS) entry which is preliminary data.</text>
</comment>
<dbReference type="Gene3D" id="2.20.230.10">
    <property type="entry name" value="Resuscitation-promoting factor rpfb"/>
    <property type="match status" value="1"/>
</dbReference>
<dbReference type="Pfam" id="PF03990">
    <property type="entry name" value="DUF348"/>
    <property type="match status" value="3"/>
</dbReference>
<keyword evidence="6" id="KW-1185">Reference proteome</keyword>
<feature type="region of interest" description="Disordered" evidence="2">
    <location>
        <begin position="284"/>
        <end position="432"/>
    </location>
</feature>